<dbReference type="SUPFAM" id="SSF52833">
    <property type="entry name" value="Thioredoxin-like"/>
    <property type="match status" value="1"/>
</dbReference>
<accession>A0A5J6MWG8</accession>
<keyword evidence="5" id="KW-0472">Membrane</keyword>
<evidence type="ECO:0000313" key="7">
    <source>
        <dbReference type="EMBL" id="QEX21473.1"/>
    </source>
</evidence>
<organism evidence="7 8">
    <name type="scientific">Hypericibacter adhaerens</name>
    <dbReference type="NCBI Taxonomy" id="2602016"/>
    <lineage>
        <taxon>Bacteria</taxon>
        <taxon>Pseudomonadati</taxon>
        <taxon>Pseudomonadota</taxon>
        <taxon>Alphaproteobacteria</taxon>
        <taxon>Rhodospirillales</taxon>
        <taxon>Dongiaceae</taxon>
        <taxon>Hypericibacter</taxon>
    </lineage>
</organism>
<keyword evidence="5" id="KW-0812">Transmembrane</keyword>
<dbReference type="CDD" id="cd02968">
    <property type="entry name" value="SCO"/>
    <property type="match status" value="1"/>
</dbReference>
<evidence type="ECO:0000256" key="4">
    <source>
        <dbReference type="PIRSR" id="PIRSR603782-2"/>
    </source>
</evidence>
<dbReference type="KEGG" id="hadh:FRZ61_13980"/>
<dbReference type="Gene3D" id="3.40.30.10">
    <property type="entry name" value="Glutaredoxin"/>
    <property type="match status" value="1"/>
</dbReference>
<dbReference type="FunFam" id="3.40.30.10:FF:000013">
    <property type="entry name" value="Blast:Protein SCO1 homolog, mitochondrial"/>
    <property type="match status" value="1"/>
</dbReference>
<dbReference type="AlphaFoldDB" id="A0A5J6MWG8"/>
<feature type="binding site" evidence="3">
    <location>
        <position position="164"/>
    </location>
    <ligand>
        <name>Cu cation</name>
        <dbReference type="ChEBI" id="CHEBI:23378"/>
    </ligand>
</feature>
<dbReference type="InterPro" id="IPR003782">
    <property type="entry name" value="SCO1/SenC"/>
</dbReference>
<sequence length="201" mass="22227">MKRGFLYAGLVIAAAVFVASTAVLLLEWRARETGTPGMTTAADIGGPFSLTDQDGKKVTDADYAGQWKLVFFGFTYCPDVCPTTLSRISLTLKALGPLGDKLHPLFITIDPERDTPEILKSYIDAFDKRITGLTGTPDEIAAVAKEYRAFYEKVPQGDTYTMNHSTVIYVMRPDGRYETLLRYDDTPDEMAAKLKPLLQQG</sequence>
<evidence type="ECO:0000313" key="8">
    <source>
        <dbReference type="Proteomes" id="UP000325797"/>
    </source>
</evidence>
<keyword evidence="4" id="KW-1015">Disulfide bond</keyword>
<feature type="binding site" evidence="3">
    <location>
        <position position="77"/>
    </location>
    <ligand>
        <name>Cu cation</name>
        <dbReference type="ChEBI" id="CHEBI:23378"/>
    </ligand>
</feature>
<dbReference type="InterPro" id="IPR036249">
    <property type="entry name" value="Thioredoxin-like_sf"/>
</dbReference>
<comment type="similarity">
    <text evidence="1">Belongs to the SCO1/2 family.</text>
</comment>
<gene>
    <name evidence="7" type="ORF">FRZ61_13980</name>
</gene>
<dbReference type="InterPro" id="IPR013766">
    <property type="entry name" value="Thioredoxin_domain"/>
</dbReference>
<dbReference type="GO" id="GO:0046872">
    <property type="term" value="F:metal ion binding"/>
    <property type="evidence" value="ECO:0007669"/>
    <property type="project" value="UniProtKB-KW"/>
</dbReference>
<dbReference type="PANTHER" id="PTHR12151">
    <property type="entry name" value="ELECTRON TRANSPORT PROTIN SCO1/SENC FAMILY MEMBER"/>
    <property type="match status" value="1"/>
</dbReference>
<evidence type="ECO:0000256" key="3">
    <source>
        <dbReference type="PIRSR" id="PIRSR603782-1"/>
    </source>
</evidence>
<feature type="transmembrane region" description="Helical" evidence="5">
    <location>
        <begin position="6"/>
        <end position="26"/>
    </location>
</feature>
<feature type="domain" description="Thioredoxin" evidence="6">
    <location>
        <begin position="39"/>
        <end position="199"/>
    </location>
</feature>
<keyword evidence="2 3" id="KW-0186">Copper</keyword>
<evidence type="ECO:0000259" key="6">
    <source>
        <dbReference type="PROSITE" id="PS51352"/>
    </source>
</evidence>
<evidence type="ECO:0000256" key="2">
    <source>
        <dbReference type="ARBA" id="ARBA00023008"/>
    </source>
</evidence>
<feature type="binding site" evidence="3">
    <location>
        <position position="81"/>
    </location>
    <ligand>
        <name>Cu cation</name>
        <dbReference type="ChEBI" id="CHEBI:23378"/>
    </ligand>
</feature>
<reference evidence="7 8" key="1">
    <citation type="submission" date="2019-08" db="EMBL/GenBank/DDBJ databases">
        <title>Hyperibacter terrae gen. nov., sp. nov. and Hyperibacter viscosus sp. nov., two new members in the family Rhodospirillaceae isolated from the rhizosphere of Hypericum perforatum.</title>
        <authorList>
            <person name="Noviana Z."/>
        </authorList>
    </citation>
    <scope>NUCLEOTIDE SEQUENCE [LARGE SCALE GENOMIC DNA]</scope>
    <source>
        <strain evidence="7 8">R5959</strain>
    </source>
</reference>
<dbReference type="PANTHER" id="PTHR12151:SF25">
    <property type="entry name" value="LINALOOL DEHYDRATASE_ISOMERASE DOMAIN-CONTAINING PROTEIN"/>
    <property type="match status" value="1"/>
</dbReference>
<keyword evidence="3" id="KW-0479">Metal-binding</keyword>
<dbReference type="EMBL" id="CP042582">
    <property type="protein sequence ID" value="QEX21473.1"/>
    <property type="molecule type" value="Genomic_DNA"/>
</dbReference>
<dbReference type="PROSITE" id="PS51352">
    <property type="entry name" value="THIOREDOXIN_2"/>
    <property type="match status" value="1"/>
</dbReference>
<name>A0A5J6MWG8_9PROT</name>
<dbReference type="Proteomes" id="UP000325797">
    <property type="component" value="Chromosome"/>
</dbReference>
<protein>
    <submittedName>
        <fullName evidence="7">Copper-binding protein</fullName>
    </submittedName>
</protein>
<dbReference type="Pfam" id="PF02630">
    <property type="entry name" value="SCO1-SenC"/>
    <property type="match status" value="1"/>
</dbReference>
<keyword evidence="5" id="KW-1133">Transmembrane helix</keyword>
<feature type="disulfide bond" description="Redox-active" evidence="4">
    <location>
        <begin position="77"/>
        <end position="81"/>
    </location>
</feature>
<dbReference type="RefSeq" id="WP_191909333.1">
    <property type="nucleotide sequence ID" value="NZ_CP042582.1"/>
</dbReference>
<evidence type="ECO:0000256" key="5">
    <source>
        <dbReference type="SAM" id="Phobius"/>
    </source>
</evidence>
<evidence type="ECO:0000256" key="1">
    <source>
        <dbReference type="ARBA" id="ARBA00010996"/>
    </source>
</evidence>
<keyword evidence="8" id="KW-1185">Reference proteome</keyword>
<proteinExistence type="inferred from homology"/>